<gene>
    <name evidence="8" type="ORF">DYB35_004061</name>
</gene>
<dbReference type="GO" id="GO:0046872">
    <property type="term" value="F:metal ion binding"/>
    <property type="evidence" value="ECO:0007669"/>
    <property type="project" value="UniProtKB-KW"/>
</dbReference>
<sequence>MSTRERVVWKKQLRGTLKRTLDALGAIAVHATEHVRNIHDLNLDTLLPDIAVIRRQFPALYPAPANPFKQQEKVWAHVLGALNDELRRMGQPSRKQIPWHALVSGTIGVKARNGTEKRKFDLVNWPAQVPKRKKLDEAQCALLLQNLPAVHVAISDTSLAGEGADDDDGHVGGGVSKEGADEEHDDDATEDGDSPKATTPTLGVNYLQASQKQIEIAVDSSNNARLTISQDMSLGVGGVLWNCGRALVQALSRHPELVRGHDVLEMGCGTGAASLAAGYYGPRSLLLTDLCVVLPLTHINAQRALQDHPDVFSAMDVAVREFKCPKHPFGLVLCSDCLYEPSVFGDFVQSLIDVTATGSRVLLAYKQRIPEREEQVFLGLSKLFTVQLYSADAITGLNFDNDNVFVELGGTTWALAIAHDNPLNIVARTRIDTTTPDETIAKAFAWLDTQNFDALGVFHIPIFETHTESLSHMPSYIGIASFGPVDLNPASPTYGYITTTPKPHWANTSSCCLRYIVFHYSIILDIVGVFKAKYTGVPINFETDVNAPALFEAAFGGHGPDVSSVCYITVGTGIGVGVCIDGKPVHGRMHPEAGHMFVPLAPADIAANFQGLCPFHSTCAEGMAAAGAIAARTRVDRTGLHEIPDTDPVWDIVAHYLALVCVNLTLTVSPHVIVLGGGVSKRQGLLGKIHTKVSKPLCPFIYSTPNKLAGL</sequence>
<evidence type="ECO:0000256" key="5">
    <source>
        <dbReference type="ARBA" id="ARBA00038887"/>
    </source>
</evidence>
<protein>
    <recommendedName>
        <fullName evidence="5">fructokinase</fullName>
        <ecNumber evidence="5">2.7.1.4</ecNumber>
    </recommendedName>
</protein>
<dbReference type="VEuPathDB" id="FungiDB:H257_11639"/>
<dbReference type="Gene3D" id="3.40.50.150">
    <property type="entry name" value="Vaccinia Virus protein VP39"/>
    <property type="match status" value="1"/>
</dbReference>
<dbReference type="PANTHER" id="PTHR42742:SF3">
    <property type="entry name" value="FRUCTOKINASE"/>
    <property type="match status" value="1"/>
</dbReference>
<evidence type="ECO:0000256" key="6">
    <source>
        <dbReference type="ARBA" id="ARBA00048451"/>
    </source>
</evidence>
<feature type="compositionally biased region" description="Acidic residues" evidence="7">
    <location>
        <begin position="180"/>
        <end position="192"/>
    </location>
</feature>
<proteinExistence type="predicted"/>
<feature type="region of interest" description="Disordered" evidence="7">
    <location>
        <begin position="160"/>
        <end position="201"/>
    </location>
</feature>
<comment type="cofactor">
    <cofactor evidence="1">
        <name>Mg(2+)</name>
        <dbReference type="ChEBI" id="CHEBI:18420"/>
    </cofactor>
</comment>
<dbReference type="PANTHER" id="PTHR42742">
    <property type="entry name" value="TRANSCRIPTIONAL REPRESSOR MPRA"/>
    <property type="match status" value="1"/>
</dbReference>
<dbReference type="VEuPathDB" id="FungiDB:H257_10884"/>
<dbReference type="SUPFAM" id="SSF53067">
    <property type="entry name" value="Actin-like ATPase domain"/>
    <property type="match status" value="2"/>
</dbReference>
<reference evidence="8 9" key="1">
    <citation type="submission" date="2018-08" db="EMBL/GenBank/DDBJ databases">
        <title>Aphanomyces genome sequencing and annotation.</title>
        <authorList>
            <person name="Minardi D."/>
            <person name="Oidtmann B."/>
            <person name="Van Der Giezen M."/>
            <person name="Studholme D.J."/>
        </authorList>
    </citation>
    <scope>NUCLEOTIDE SEQUENCE [LARGE SCALE GENOMIC DNA]</scope>
    <source>
        <strain evidence="8 9">Sv</strain>
    </source>
</reference>
<accession>A0A418CKY5</accession>
<dbReference type="Gene3D" id="3.30.420.40">
    <property type="match status" value="2"/>
</dbReference>
<dbReference type="InterPro" id="IPR051804">
    <property type="entry name" value="Carb_Metab_Reg_Kinase/Isom"/>
</dbReference>
<dbReference type="PROSITE" id="PS01125">
    <property type="entry name" value="ROK"/>
    <property type="match status" value="1"/>
</dbReference>
<dbReference type="EC" id="2.7.1.4" evidence="5"/>
<keyword evidence="3" id="KW-0862">Zinc</keyword>
<organism evidence="8 9">
    <name type="scientific">Aphanomyces astaci</name>
    <name type="common">Crayfish plague agent</name>
    <dbReference type="NCBI Taxonomy" id="112090"/>
    <lineage>
        <taxon>Eukaryota</taxon>
        <taxon>Sar</taxon>
        <taxon>Stramenopiles</taxon>
        <taxon>Oomycota</taxon>
        <taxon>Saprolegniomycetes</taxon>
        <taxon>Saprolegniales</taxon>
        <taxon>Verrucalvaceae</taxon>
        <taxon>Aphanomyces</taxon>
    </lineage>
</organism>
<keyword evidence="2" id="KW-0479">Metal-binding</keyword>
<dbReference type="InterPro" id="IPR049874">
    <property type="entry name" value="ROK_cs"/>
</dbReference>
<evidence type="ECO:0000256" key="7">
    <source>
        <dbReference type="SAM" id="MobiDB-lite"/>
    </source>
</evidence>
<dbReference type="InterPro" id="IPR019410">
    <property type="entry name" value="Methyltransf_16"/>
</dbReference>
<name>A0A418CKY5_APHAT</name>
<evidence type="ECO:0000256" key="4">
    <source>
        <dbReference type="ARBA" id="ARBA00022842"/>
    </source>
</evidence>
<evidence type="ECO:0000256" key="3">
    <source>
        <dbReference type="ARBA" id="ARBA00022833"/>
    </source>
</evidence>
<dbReference type="CDD" id="cd24067">
    <property type="entry name" value="ASKHA_NBD_ROK_BsFRK-like"/>
    <property type="match status" value="1"/>
</dbReference>
<evidence type="ECO:0000313" key="8">
    <source>
        <dbReference type="EMBL" id="RHY81940.1"/>
    </source>
</evidence>
<evidence type="ECO:0000256" key="1">
    <source>
        <dbReference type="ARBA" id="ARBA00001946"/>
    </source>
</evidence>
<comment type="catalytic activity">
    <reaction evidence="6">
        <text>D-fructose + ATP = D-fructose 6-phosphate + ADP + H(+)</text>
        <dbReference type="Rhea" id="RHEA:16125"/>
        <dbReference type="ChEBI" id="CHEBI:15378"/>
        <dbReference type="ChEBI" id="CHEBI:30616"/>
        <dbReference type="ChEBI" id="CHEBI:37721"/>
        <dbReference type="ChEBI" id="CHEBI:61527"/>
        <dbReference type="ChEBI" id="CHEBI:456216"/>
        <dbReference type="EC" id="2.7.1.4"/>
    </reaction>
</comment>
<comment type="caution">
    <text evidence="8">The sequence shown here is derived from an EMBL/GenBank/DDBJ whole genome shotgun (WGS) entry which is preliminary data.</text>
</comment>
<dbReference type="InterPro" id="IPR029063">
    <property type="entry name" value="SAM-dependent_MTases_sf"/>
</dbReference>
<dbReference type="Pfam" id="PF10294">
    <property type="entry name" value="Methyltransf_16"/>
    <property type="match status" value="1"/>
</dbReference>
<evidence type="ECO:0000313" key="9">
    <source>
        <dbReference type="Proteomes" id="UP000285712"/>
    </source>
</evidence>
<dbReference type="SUPFAM" id="SSF53335">
    <property type="entry name" value="S-adenosyl-L-methionine-dependent methyltransferases"/>
    <property type="match status" value="1"/>
</dbReference>
<dbReference type="AlphaFoldDB" id="A0A418CKY5"/>
<evidence type="ECO:0000256" key="2">
    <source>
        <dbReference type="ARBA" id="ARBA00022723"/>
    </source>
</evidence>
<dbReference type="GO" id="GO:0008865">
    <property type="term" value="F:fructokinase activity"/>
    <property type="evidence" value="ECO:0007669"/>
    <property type="project" value="UniProtKB-EC"/>
</dbReference>
<dbReference type="InterPro" id="IPR043129">
    <property type="entry name" value="ATPase_NBD"/>
</dbReference>
<dbReference type="InterPro" id="IPR000600">
    <property type="entry name" value="ROK"/>
</dbReference>
<dbReference type="EMBL" id="QUTG01007822">
    <property type="protein sequence ID" value="RHY81940.1"/>
    <property type="molecule type" value="Genomic_DNA"/>
</dbReference>
<dbReference type="Pfam" id="PF00480">
    <property type="entry name" value="ROK"/>
    <property type="match status" value="1"/>
</dbReference>
<keyword evidence="4" id="KW-0460">Magnesium</keyword>
<dbReference type="Proteomes" id="UP000285712">
    <property type="component" value="Unassembled WGS sequence"/>
</dbReference>